<proteinExistence type="predicted"/>
<name>J8U857_GAET3</name>
<protein>
    <submittedName>
        <fullName evidence="1 2">Uncharacterized protein</fullName>
    </submittedName>
</protein>
<dbReference type="AlphaFoldDB" id="J8U857"/>
<reference evidence="2" key="4">
    <citation type="journal article" date="2015" name="G3 (Bethesda)">
        <title>Genome sequences of three phytopathogenic species of the Magnaporthaceae family of fungi.</title>
        <authorList>
            <person name="Okagaki L.H."/>
            <person name="Nunes C.C."/>
            <person name="Sailsbery J."/>
            <person name="Clay B."/>
            <person name="Brown D."/>
            <person name="John T."/>
            <person name="Oh Y."/>
            <person name="Young N."/>
            <person name="Fitzgerald M."/>
            <person name="Haas B.J."/>
            <person name="Zeng Q."/>
            <person name="Young S."/>
            <person name="Adiconis X."/>
            <person name="Fan L."/>
            <person name="Levin J.Z."/>
            <person name="Mitchell T.K."/>
            <person name="Okubara P.A."/>
            <person name="Farman M.L."/>
            <person name="Kohn L.M."/>
            <person name="Birren B."/>
            <person name="Ma L.-J."/>
            <person name="Dean R.A."/>
        </authorList>
    </citation>
    <scope>NUCLEOTIDE SEQUENCE</scope>
    <source>
        <strain evidence="2">R3-111a-1</strain>
    </source>
</reference>
<dbReference type="EMBL" id="GL385401">
    <property type="protein sequence ID" value="EJT70835.1"/>
    <property type="molecule type" value="Genomic_DNA"/>
</dbReference>
<dbReference type="Proteomes" id="UP000006039">
    <property type="component" value="Unassembled WGS sequence"/>
</dbReference>
<sequence length="68" mass="7750">VLRKTKLLLNFLCLKNWQFSKILPIILAITSLFSKAKGNVTQLKSLREILLLSKKSTNCLKRFGFVGI</sequence>
<dbReference type="GeneID" id="20352316"/>
<reference evidence="1" key="3">
    <citation type="submission" date="2010-09" db="EMBL/GenBank/DDBJ databases">
        <title>Annotation of Gaeumannomyces graminis var. tritici R3-111a-1.</title>
        <authorList>
            <consortium name="The Broad Institute Genome Sequencing Platform"/>
            <person name="Ma L.-J."/>
            <person name="Dead R."/>
            <person name="Young S.K."/>
            <person name="Zeng Q."/>
            <person name="Gargeya S."/>
            <person name="Fitzgerald M."/>
            <person name="Haas B."/>
            <person name="Abouelleil A."/>
            <person name="Alvarado L."/>
            <person name="Arachchi H.M."/>
            <person name="Berlin A."/>
            <person name="Brown A."/>
            <person name="Chapman S.B."/>
            <person name="Chen Z."/>
            <person name="Dunbar C."/>
            <person name="Freedman E."/>
            <person name="Gearin G."/>
            <person name="Gellesch M."/>
            <person name="Goldberg J."/>
            <person name="Griggs A."/>
            <person name="Gujja S."/>
            <person name="Heiman D."/>
            <person name="Howarth C."/>
            <person name="Larson L."/>
            <person name="Lui A."/>
            <person name="MacDonald P.J.P."/>
            <person name="Mehta T."/>
            <person name="Montmayeur A."/>
            <person name="Murphy C."/>
            <person name="Neiman D."/>
            <person name="Pearson M."/>
            <person name="Priest M."/>
            <person name="Roberts A."/>
            <person name="Saif S."/>
            <person name="Shea T."/>
            <person name="Shenoy N."/>
            <person name="Sisk P."/>
            <person name="Stolte C."/>
            <person name="Sykes S."/>
            <person name="Yandava C."/>
            <person name="Wortman J."/>
            <person name="Nusbaum C."/>
            <person name="Birren B."/>
        </authorList>
    </citation>
    <scope>NUCLEOTIDE SEQUENCE</scope>
    <source>
        <strain evidence="1">R3-111a-1</strain>
    </source>
</reference>
<evidence type="ECO:0000313" key="1">
    <source>
        <dbReference type="EMBL" id="EJT70835.1"/>
    </source>
</evidence>
<reference evidence="3" key="1">
    <citation type="submission" date="2010-07" db="EMBL/GenBank/DDBJ databases">
        <title>The genome sequence of Gaeumannomyces graminis var. tritici strain R3-111a-1.</title>
        <authorList>
            <consortium name="The Broad Institute Genome Sequencing Platform"/>
            <person name="Ma L.-J."/>
            <person name="Dead R."/>
            <person name="Young S."/>
            <person name="Zeng Q."/>
            <person name="Koehrsen M."/>
            <person name="Alvarado L."/>
            <person name="Berlin A."/>
            <person name="Chapman S.B."/>
            <person name="Chen Z."/>
            <person name="Freedman E."/>
            <person name="Gellesch M."/>
            <person name="Goldberg J."/>
            <person name="Griggs A."/>
            <person name="Gujja S."/>
            <person name="Heilman E.R."/>
            <person name="Heiman D."/>
            <person name="Hepburn T."/>
            <person name="Howarth C."/>
            <person name="Jen D."/>
            <person name="Larson L."/>
            <person name="Mehta T."/>
            <person name="Neiman D."/>
            <person name="Pearson M."/>
            <person name="Roberts A."/>
            <person name="Saif S."/>
            <person name="Shea T."/>
            <person name="Shenoy N."/>
            <person name="Sisk P."/>
            <person name="Stolte C."/>
            <person name="Sykes S."/>
            <person name="Walk T."/>
            <person name="White J."/>
            <person name="Yandava C."/>
            <person name="Haas B."/>
            <person name="Nusbaum C."/>
            <person name="Birren B."/>
        </authorList>
    </citation>
    <scope>NUCLEOTIDE SEQUENCE [LARGE SCALE GENOMIC DNA]</scope>
    <source>
        <strain evidence="3">R3-111a-1</strain>
    </source>
</reference>
<gene>
    <name evidence="2" type="primary">20352316</name>
    <name evidence="1" type="ORF">GGTG_11858</name>
</gene>
<feature type="non-terminal residue" evidence="1">
    <location>
        <position position="1"/>
    </location>
</feature>
<dbReference type="VEuPathDB" id="FungiDB:GGTG_11858"/>
<evidence type="ECO:0000313" key="2">
    <source>
        <dbReference type="EnsemblFungi" id="EJT70835"/>
    </source>
</evidence>
<reference evidence="1" key="2">
    <citation type="submission" date="2010-07" db="EMBL/GenBank/DDBJ databases">
        <authorList>
            <consortium name="The Broad Institute Genome Sequencing Platform"/>
            <consortium name="Broad Institute Genome Sequencing Center for Infectious Disease"/>
            <person name="Ma L.-J."/>
            <person name="Dead R."/>
            <person name="Young S."/>
            <person name="Zeng Q."/>
            <person name="Koehrsen M."/>
            <person name="Alvarado L."/>
            <person name="Berlin A."/>
            <person name="Chapman S.B."/>
            <person name="Chen Z."/>
            <person name="Freedman E."/>
            <person name="Gellesch M."/>
            <person name="Goldberg J."/>
            <person name="Griggs A."/>
            <person name="Gujja S."/>
            <person name="Heilman E.R."/>
            <person name="Heiman D."/>
            <person name="Hepburn T."/>
            <person name="Howarth C."/>
            <person name="Jen D."/>
            <person name="Larson L."/>
            <person name="Mehta T."/>
            <person name="Neiman D."/>
            <person name="Pearson M."/>
            <person name="Roberts A."/>
            <person name="Saif S."/>
            <person name="Shea T."/>
            <person name="Shenoy N."/>
            <person name="Sisk P."/>
            <person name="Stolte C."/>
            <person name="Sykes S."/>
            <person name="Walk T."/>
            <person name="White J."/>
            <person name="Yandava C."/>
            <person name="Haas B."/>
            <person name="Nusbaum C."/>
            <person name="Birren B."/>
        </authorList>
    </citation>
    <scope>NUCLEOTIDE SEQUENCE</scope>
    <source>
        <strain evidence="1">R3-111a-1</strain>
    </source>
</reference>
<dbReference type="EnsemblFungi" id="EJT70835">
    <property type="protein sequence ID" value="EJT70835"/>
    <property type="gene ID" value="GGTG_11858"/>
</dbReference>
<organism evidence="1">
    <name type="scientific">Gaeumannomyces tritici (strain R3-111a-1)</name>
    <name type="common">Wheat and barley take-all root rot fungus</name>
    <name type="synonym">Gaeumannomyces graminis var. tritici</name>
    <dbReference type="NCBI Taxonomy" id="644352"/>
    <lineage>
        <taxon>Eukaryota</taxon>
        <taxon>Fungi</taxon>
        <taxon>Dikarya</taxon>
        <taxon>Ascomycota</taxon>
        <taxon>Pezizomycotina</taxon>
        <taxon>Sordariomycetes</taxon>
        <taxon>Sordariomycetidae</taxon>
        <taxon>Magnaporthales</taxon>
        <taxon>Magnaporthaceae</taxon>
        <taxon>Gaeumannomyces</taxon>
    </lineage>
</organism>
<keyword evidence="3" id="KW-1185">Reference proteome</keyword>
<evidence type="ECO:0000313" key="3">
    <source>
        <dbReference type="Proteomes" id="UP000006039"/>
    </source>
</evidence>
<accession>J8U857</accession>
<reference evidence="2" key="5">
    <citation type="submission" date="2018-04" db="UniProtKB">
        <authorList>
            <consortium name="EnsemblFungi"/>
        </authorList>
    </citation>
    <scope>IDENTIFICATION</scope>
    <source>
        <strain evidence="2">R3-111a-1</strain>
    </source>
</reference>
<dbReference type="RefSeq" id="XP_009228013.1">
    <property type="nucleotide sequence ID" value="XM_009229749.1"/>
</dbReference>